<dbReference type="PANTHER" id="PTHR10000">
    <property type="entry name" value="PHOSPHOSERINE PHOSPHATASE"/>
    <property type="match status" value="1"/>
</dbReference>
<dbReference type="InterPro" id="IPR036412">
    <property type="entry name" value="HAD-like_sf"/>
</dbReference>
<protein>
    <submittedName>
        <fullName evidence="1">Cof-type HAD-IIB family hydrolase</fullName>
    </submittedName>
</protein>
<dbReference type="InterPro" id="IPR023214">
    <property type="entry name" value="HAD_sf"/>
</dbReference>
<dbReference type="GO" id="GO:0000287">
    <property type="term" value="F:magnesium ion binding"/>
    <property type="evidence" value="ECO:0007669"/>
    <property type="project" value="TreeGrafter"/>
</dbReference>
<dbReference type="NCBIfam" id="TIGR00099">
    <property type="entry name" value="Cof-subfamily"/>
    <property type="match status" value="1"/>
</dbReference>
<dbReference type="InterPro" id="IPR006379">
    <property type="entry name" value="HAD-SF_hydro_IIB"/>
</dbReference>
<name>A0A9D2PIA9_9FIRM</name>
<dbReference type="SUPFAM" id="SSF56784">
    <property type="entry name" value="HAD-like"/>
    <property type="match status" value="1"/>
</dbReference>
<sequence length="274" mass="30795">MGNIKLVAMDLDNTLLDSNKQISEHTRDVLQAAADQGVEIVPATGRIFKAIPDFLRDMEGVHYALCCNGATVYDKIKDEIIYTNHLQAETVLKLFDVLEKYHCTQDIYQNGQGYMEPRFLRHLDEYKIEGSILDLILRTRKEVEDLREYIRENPLGIEKVCSFFDDMGVRKTVRKELRELGIANVASSLPNNIEINQFGCDKGDGLTHLAEYLGLSMDQVMACGDAENDLKMIEAAGFGVVMENGAGELKEIADFVTKTNNQDGVAYAIEKYVL</sequence>
<dbReference type="SFLD" id="SFLDG01140">
    <property type="entry name" value="C2.B:_Phosphomannomutase_and_P"/>
    <property type="match status" value="1"/>
</dbReference>
<dbReference type="CDD" id="cd07516">
    <property type="entry name" value="HAD_Pase"/>
    <property type="match status" value="1"/>
</dbReference>
<proteinExistence type="predicted"/>
<dbReference type="InterPro" id="IPR000150">
    <property type="entry name" value="Cof"/>
</dbReference>
<dbReference type="Pfam" id="PF08282">
    <property type="entry name" value="Hydrolase_3"/>
    <property type="match status" value="1"/>
</dbReference>
<dbReference type="PANTHER" id="PTHR10000:SF8">
    <property type="entry name" value="HAD SUPERFAMILY HYDROLASE-LIKE, TYPE 3"/>
    <property type="match status" value="1"/>
</dbReference>
<keyword evidence="1" id="KW-0378">Hydrolase</keyword>
<reference evidence="1" key="2">
    <citation type="submission" date="2021-04" db="EMBL/GenBank/DDBJ databases">
        <authorList>
            <person name="Gilroy R."/>
        </authorList>
    </citation>
    <scope>NUCLEOTIDE SEQUENCE</scope>
    <source>
        <strain evidence="1">ChiSjej3B21-8574</strain>
    </source>
</reference>
<organism evidence="1 2">
    <name type="scientific">Candidatus Anaerostipes avistercoris</name>
    <dbReference type="NCBI Taxonomy" id="2838462"/>
    <lineage>
        <taxon>Bacteria</taxon>
        <taxon>Bacillati</taxon>
        <taxon>Bacillota</taxon>
        <taxon>Clostridia</taxon>
        <taxon>Lachnospirales</taxon>
        <taxon>Lachnospiraceae</taxon>
        <taxon>Anaerostipes</taxon>
    </lineage>
</organism>
<dbReference type="PROSITE" id="PS01229">
    <property type="entry name" value="COF_2"/>
    <property type="match status" value="1"/>
</dbReference>
<dbReference type="NCBIfam" id="TIGR01484">
    <property type="entry name" value="HAD-SF-IIB"/>
    <property type="match status" value="1"/>
</dbReference>
<evidence type="ECO:0000313" key="1">
    <source>
        <dbReference type="EMBL" id="HJC51227.1"/>
    </source>
</evidence>
<dbReference type="GO" id="GO:0016791">
    <property type="term" value="F:phosphatase activity"/>
    <property type="evidence" value="ECO:0007669"/>
    <property type="project" value="TreeGrafter"/>
</dbReference>
<dbReference type="EMBL" id="DWWD01000046">
    <property type="protein sequence ID" value="HJC51227.1"/>
    <property type="molecule type" value="Genomic_DNA"/>
</dbReference>
<reference evidence="1" key="1">
    <citation type="journal article" date="2021" name="PeerJ">
        <title>Extensive microbial diversity within the chicken gut microbiome revealed by metagenomics and culture.</title>
        <authorList>
            <person name="Gilroy R."/>
            <person name="Ravi A."/>
            <person name="Getino M."/>
            <person name="Pursley I."/>
            <person name="Horton D.L."/>
            <person name="Alikhan N.F."/>
            <person name="Baker D."/>
            <person name="Gharbi K."/>
            <person name="Hall N."/>
            <person name="Watson M."/>
            <person name="Adriaenssens E.M."/>
            <person name="Foster-Nyarko E."/>
            <person name="Jarju S."/>
            <person name="Secka A."/>
            <person name="Antonio M."/>
            <person name="Oren A."/>
            <person name="Chaudhuri R.R."/>
            <person name="La Ragione R."/>
            <person name="Hildebrand F."/>
            <person name="Pallen M.J."/>
        </authorList>
    </citation>
    <scope>NUCLEOTIDE SEQUENCE</scope>
    <source>
        <strain evidence="1">ChiSjej3B21-8574</strain>
    </source>
</reference>
<dbReference type="SFLD" id="SFLDS00003">
    <property type="entry name" value="Haloacid_Dehalogenase"/>
    <property type="match status" value="1"/>
</dbReference>
<gene>
    <name evidence="1" type="ORF">H9754_11800</name>
</gene>
<dbReference type="AlphaFoldDB" id="A0A9D2PIA9"/>
<evidence type="ECO:0000313" key="2">
    <source>
        <dbReference type="Proteomes" id="UP000823904"/>
    </source>
</evidence>
<accession>A0A9D2PIA9</accession>
<dbReference type="Gene3D" id="3.40.50.1000">
    <property type="entry name" value="HAD superfamily/HAD-like"/>
    <property type="match status" value="1"/>
</dbReference>
<dbReference type="Gene3D" id="3.30.1240.10">
    <property type="match status" value="1"/>
</dbReference>
<dbReference type="Proteomes" id="UP000823904">
    <property type="component" value="Unassembled WGS sequence"/>
</dbReference>
<comment type="caution">
    <text evidence="1">The sequence shown here is derived from an EMBL/GenBank/DDBJ whole genome shotgun (WGS) entry which is preliminary data.</text>
</comment>
<dbReference type="GO" id="GO:0005829">
    <property type="term" value="C:cytosol"/>
    <property type="evidence" value="ECO:0007669"/>
    <property type="project" value="TreeGrafter"/>
</dbReference>